<dbReference type="STRING" id="1173027.Mic7113_6169"/>
<dbReference type="InterPro" id="IPR010328">
    <property type="entry name" value="DUF928"/>
</dbReference>
<protein>
    <recommendedName>
        <fullName evidence="4">DUF928 domain-containing protein</fullName>
    </recommendedName>
</protein>
<proteinExistence type="predicted"/>
<reference evidence="2 3" key="1">
    <citation type="submission" date="2012-06" db="EMBL/GenBank/DDBJ databases">
        <title>Finished chromosome of genome of Microcoleus sp. PCC 7113.</title>
        <authorList>
            <consortium name="US DOE Joint Genome Institute"/>
            <person name="Gugger M."/>
            <person name="Coursin T."/>
            <person name="Rippka R."/>
            <person name="Tandeau De Marsac N."/>
            <person name="Huntemann M."/>
            <person name="Wei C.-L."/>
            <person name="Han J."/>
            <person name="Detter J.C."/>
            <person name="Han C."/>
            <person name="Tapia R."/>
            <person name="Chen A."/>
            <person name="Kyrpides N."/>
            <person name="Mavromatis K."/>
            <person name="Markowitz V."/>
            <person name="Szeto E."/>
            <person name="Ivanova N."/>
            <person name="Pagani I."/>
            <person name="Pati A."/>
            <person name="Goodwin L."/>
            <person name="Nordberg H.P."/>
            <person name="Cantor M.N."/>
            <person name="Hua S.X."/>
            <person name="Woyke T."/>
            <person name="Kerfeld C.A."/>
        </authorList>
    </citation>
    <scope>NUCLEOTIDE SEQUENCE [LARGE SCALE GENOMIC DNA]</scope>
    <source>
        <strain evidence="2 3">PCC 7113</strain>
    </source>
</reference>
<dbReference type="HOGENOM" id="CLU_061545_0_1_3"/>
<evidence type="ECO:0000313" key="2">
    <source>
        <dbReference type="EMBL" id="AFZ21761.1"/>
    </source>
</evidence>
<name>K9WPM7_9CYAN</name>
<dbReference type="Pfam" id="PF06051">
    <property type="entry name" value="DUF928"/>
    <property type="match status" value="1"/>
</dbReference>
<evidence type="ECO:0008006" key="4">
    <source>
        <dbReference type="Google" id="ProtNLM"/>
    </source>
</evidence>
<keyword evidence="3" id="KW-1185">Reference proteome</keyword>
<organism evidence="2 3">
    <name type="scientific">Allocoleopsis franciscana PCC 7113</name>
    <dbReference type="NCBI Taxonomy" id="1173027"/>
    <lineage>
        <taxon>Bacteria</taxon>
        <taxon>Bacillati</taxon>
        <taxon>Cyanobacteriota</taxon>
        <taxon>Cyanophyceae</taxon>
        <taxon>Coleofasciculales</taxon>
        <taxon>Coleofasciculaceae</taxon>
        <taxon>Allocoleopsis</taxon>
        <taxon>Allocoleopsis franciscana</taxon>
    </lineage>
</organism>
<evidence type="ECO:0000313" key="3">
    <source>
        <dbReference type="Proteomes" id="UP000010471"/>
    </source>
</evidence>
<dbReference type="Proteomes" id="UP000010471">
    <property type="component" value="Chromosome"/>
</dbReference>
<dbReference type="AlphaFoldDB" id="K9WPM7"/>
<gene>
    <name evidence="2" type="ORF">Mic7113_6169</name>
</gene>
<accession>K9WPM7</accession>
<dbReference type="EMBL" id="CP003630">
    <property type="protein sequence ID" value="AFZ21761.1"/>
    <property type="molecule type" value="Genomic_DNA"/>
</dbReference>
<dbReference type="OrthoDB" id="536034at2"/>
<feature type="region of interest" description="Disordered" evidence="1">
    <location>
        <begin position="37"/>
        <end position="68"/>
    </location>
</feature>
<dbReference type="KEGG" id="mic:Mic7113_6169"/>
<sequence length="252" mass="27212">MATSTSIFRLILVLLSLSVILTPQVTTKVWAESNATALFEPPPGRDAPRGGTAGGGSRPAGEACLSHPSAKSSSLTALVPGRHLGLTQSDRPNFFVYIPQTTAQTAEFSLFDERMNGIYQVSVPVSQAGLVSISLLDTAPSLVKDKPYYWTVALVCNPSDRTDDWVVGGWIERAEPSATLKQQLANATAVERVSIYAKQGFWYEALNTLVELQRTQPNHPVIATSWAELMKSVGLEPKGFTVPNAIAIQPME</sequence>
<evidence type="ECO:0000256" key="1">
    <source>
        <dbReference type="SAM" id="MobiDB-lite"/>
    </source>
</evidence>
<dbReference type="eggNOG" id="COG3087">
    <property type="taxonomic scope" value="Bacteria"/>
</dbReference>
<dbReference type="RefSeq" id="WP_015185890.1">
    <property type="nucleotide sequence ID" value="NC_019738.1"/>
</dbReference>